<dbReference type="GO" id="GO:0030288">
    <property type="term" value="C:outer membrane-bounded periplasmic space"/>
    <property type="evidence" value="ECO:0007669"/>
    <property type="project" value="TreeGrafter"/>
</dbReference>
<dbReference type="PANTHER" id="PTHR37481">
    <property type="entry name" value="LIPOPOLYSACCHARIDE EXPORT SYSTEM PROTEIN LPTC"/>
    <property type="match status" value="1"/>
</dbReference>
<dbReference type="GO" id="GO:0015221">
    <property type="term" value="F:lipopolysaccharide transmembrane transporter activity"/>
    <property type="evidence" value="ECO:0007669"/>
    <property type="project" value="InterPro"/>
</dbReference>
<organism evidence="7 8">
    <name type="scientific">Thiohalomonas denitrificans</name>
    <dbReference type="NCBI Taxonomy" id="415747"/>
    <lineage>
        <taxon>Bacteria</taxon>
        <taxon>Pseudomonadati</taxon>
        <taxon>Pseudomonadota</taxon>
        <taxon>Gammaproteobacteria</taxon>
        <taxon>Thiohalomonadales</taxon>
        <taxon>Thiohalomonadaceae</taxon>
        <taxon>Thiohalomonas</taxon>
    </lineage>
</organism>
<dbReference type="STRING" id="415747.SAMN03097708_00456"/>
<evidence type="ECO:0000256" key="5">
    <source>
        <dbReference type="ARBA" id="ARBA00023136"/>
    </source>
</evidence>
<dbReference type="RefSeq" id="WP_092992145.1">
    <property type="nucleotide sequence ID" value="NZ_FMWD01000001.1"/>
</dbReference>
<evidence type="ECO:0000256" key="6">
    <source>
        <dbReference type="HAMAP-Rule" id="MF_01915"/>
    </source>
</evidence>
<evidence type="ECO:0000256" key="1">
    <source>
        <dbReference type="ARBA" id="ARBA00022475"/>
    </source>
</evidence>
<keyword evidence="5 6" id="KW-0472">Membrane</keyword>
<evidence type="ECO:0000256" key="2">
    <source>
        <dbReference type="ARBA" id="ARBA00022519"/>
    </source>
</evidence>
<dbReference type="NCBIfam" id="TIGR04409">
    <property type="entry name" value="LptC_YrbK"/>
    <property type="match status" value="1"/>
</dbReference>
<accession>A0A1G5PMC7</accession>
<keyword evidence="2 6" id="KW-0997">Cell inner membrane</keyword>
<dbReference type="Pfam" id="PF06835">
    <property type="entry name" value="LptC"/>
    <property type="match status" value="1"/>
</dbReference>
<evidence type="ECO:0000313" key="7">
    <source>
        <dbReference type="EMBL" id="SCZ50608.1"/>
    </source>
</evidence>
<keyword evidence="1 6" id="KW-1003">Cell membrane</keyword>
<dbReference type="Proteomes" id="UP000199648">
    <property type="component" value="Unassembled WGS sequence"/>
</dbReference>
<keyword evidence="4 6" id="KW-1133">Transmembrane helix</keyword>
<sequence length="188" mass="21056">MNRRVLLLIVSALGALLLSNWLSRQAEDERERREQVHRQVPDYFLSDFTATTMGPTGQPEYRLSAVRMDHFPDTDTAELVQPRVVLYGEGEANWHARSDRGQVGPGSEVVYLSGNVEIHQPGGDGGPPRMLLTDHLRMYPQRDYAETDAAVTITGPQTQINGVGMRAYFAQQRLELLSEVTGTHGPRR</sequence>
<evidence type="ECO:0000256" key="3">
    <source>
        <dbReference type="ARBA" id="ARBA00022692"/>
    </source>
</evidence>
<comment type="subcellular location">
    <subcellularLocation>
        <location evidence="6">Cell inner membrane</location>
        <topology evidence="6">Single-pass membrane protein</topology>
    </subcellularLocation>
</comment>
<dbReference type="EMBL" id="FMWD01000001">
    <property type="protein sequence ID" value="SCZ50608.1"/>
    <property type="molecule type" value="Genomic_DNA"/>
</dbReference>
<protein>
    <recommendedName>
        <fullName evidence="6">Lipopolysaccharide export system protein LptC</fullName>
    </recommendedName>
</protein>
<gene>
    <name evidence="6" type="primary">lptC</name>
    <name evidence="7" type="ORF">SAMN03097708_00456</name>
</gene>
<dbReference type="PANTHER" id="PTHR37481:SF1">
    <property type="entry name" value="LIPOPOLYSACCHARIDE EXPORT SYSTEM PROTEIN LPTC"/>
    <property type="match status" value="1"/>
</dbReference>
<comment type="function">
    <text evidence="6">Involved in the assembly of lipopolysaccharide (LPS). Required for the translocation of LPS from the inner membrane to the outer membrane. Facilitates the transfer of LPS from the inner membrane to the periplasmic protein LptA. Could be a docking site for LptA.</text>
</comment>
<dbReference type="InterPro" id="IPR052363">
    <property type="entry name" value="LPS_export_LptC"/>
</dbReference>
<dbReference type="OrthoDB" id="5973594at2"/>
<name>A0A1G5PMC7_9GAMM</name>
<evidence type="ECO:0000313" key="8">
    <source>
        <dbReference type="Proteomes" id="UP000199648"/>
    </source>
</evidence>
<dbReference type="HAMAP" id="MF_01915">
    <property type="entry name" value="LPS_assembly_LptC"/>
    <property type="match status" value="1"/>
</dbReference>
<dbReference type="GO" id="GO:0005886">
    <property type="term" value="C:plasma membrane"/>
    <property type="evidence" value="ECO:0007669"/>
    <property type="project" value="UniProtKB-SubCell"/>
</dbReference>
<comment type="subunit">
    <text evidence="6">Component of the lipopolysaccharide transport and assembly complex. Interacts with LptA and the LptBFG transporter complex.</text>
</comment>
<proteinExistence type="inferred from homology"/>
<dbReference type="InterPro" id="IPR026265">
    <property type="entry name" value="LptC"/>
</dbReference>
<reference evidence="7 8" key="1">
    <citation type="submission" date="2016-10" db="EMBL/GenBank/DDBJ databases">
        <authorList>
            <person name="de Groot N.N."/>
        </authorList>
    </citation>
    <scope>NUCLEOTIDE SEQUENCE [LARGE SCALE GENOMIC DNA]</scope>
    <source>
        <strain evidence="7 8">HLD2</strain>
    </source>
</reference>
<dbReference type="Gene3D" id="2.60.450.10">
    <property type="entry name" value="Lipopolysaccharide (LPS) transport protein A like domain"/>
    <property type="match status" value="1"/>
</dbReference>
<dbReference type="AlphaFoldDB" id="A0A1G5PMC7"/>
<comment type="similarity">
    <text evidence="6">Belongs to the LptC family.</text>
</comment>
<dbReference type="GO" id="GO:0043165">
    <property type="term" value="P:Gram-negative-bacterium-type cell outer membrane assembly"/>
    <property type="evidence" value="ECO:0007669"/>
    <property type="project" value="UniProtKB-UniRule"/>
</dbReference>
<evidence type="ECO:0000256" key="4">
    <source>
        <dbReference type="ARBA" id="ARBA00022989"/>
    </source>
</evidence>
<keyword evidence="8" id="KW-1185">Reference proteome</keyword>
<dbReference type="InterPro" id="IPR010664">
    <property type="entry name" value="LipoPS_assembly_LptC-rel"/>
</dbReference>
<keyword evidence="3 6" id="KW-0812">Transmembrane</keyword>
<dbReference type="GO" id="GO:0017089">
    <property type="term" value="F:glycolipid transfer activity"/>
    <property type="evidence" value="ECO:0007669"/>
    <property type="project" value="TreeGrafter"/>
</dbReference>